<sequence length="235" mass="26810">MLIFLYIPNLKLQKVSVQFISSPEVNALDNSLNNASIYAFIKSGFNYSQQLYGEPRIAVKKINLRLHTTPLASLNNANQGEFTIYLSHQPSEYAFYGQLSHEIFHLLNAQLLDCYVEGLATVFAEKVLTRKDLDWSGWETYFQQGSEPFYSLTYSMMKEVSETAGSANMSRLLEFAVDNKASKKWMHIDIDGWLSLMSNYVKIEVEKVINKYIVQVKPVVGSKNNMYTCLAPTKN</sequence>
<accession>A0A3N6RAM0</accession>
<comment type="caution">
    <text evidence="1">The sequence shown here is derived from an EMBL/GenBank/DDBJ whole genome shotgun (WGS) entry which is preliminary data.</text>
</comment>
<keyword evidence="2" id="KW-1185">Reference proteome</keyword>
<gene>
    <name evidence="1" type="ORF">D5R40_22120</name>
</gene>
<evidence type="ECO:0000313" key="1">
    <source>
        <dbReference type="EMBL" id="RQH32629.1"/>
    </source>
</evidence>
<proteinExistence type="predicted"/>
<organism evidence="1 2">
    <name type="scientific">Okeania hirsuta</name>
    <dbReference type="NCBI Taxonomy" id="1458930"/>
    <lineage>
        <taxon>Bacteria</taxon>
        <taxon>Bacillati</taxon>
        <taxon>Cyanobacteriota</taxon>
        <taxon>Cyanophyceae</taxon>
        <taxon>Oscillatoriophycideae</taxon>
        <taxon>Oscillatoriales</taxon>
        <taxon>Microcoleaceae</taxon>
        <taxon>Okeania</taxon>
    </lineage>
</organism>
<dbReference type="EMBL" id="RCBY01000152">
    <property type="protein sequence ID" value="RQH32629.1"/>
    <property type="molecule type" value="Genomic_DNA"/>
</dbReference>
<reference evidence="1 2" key="1">
    <citation type="journal article" date="2018" name="ACS Chem. Biol.">
        <title>Ketoreductase domain dysfunction expands chemodiversity: malyngamide biosynthesis in the cyanobacterium Okeania hirsuta.</title>
        <authorList>
            <person name="Moss N.A."/>
            <person name="Leao T."/>
            <person name="Rankin M."/>
            <person name="McCullough T.M."/>
            <person name="Qu P."/>
            <person name="Korobeynikov A."/>
            <person name="Smith J.L."/>
            <person name="Gerwick L."/>
            <person name="Gerwick W.H."/>
        </authorList>
    </citation>
    <scope>NUCLEOTIDE SEQUENCE [LARGE SCALE GENOMIC DNA]</scope>
    <source>
        <strain evidence="1 2">PAB10Feb10-1</strain>
    </source>
</reference>
<dbReference type="AlphaFoldDB" id="A0A3N6RAM0"/>
<protein>
    <recommendedName>
        <fullName evidence="3">Peptidase MA-like domain-containing protein</fullName>
    </recommendedName>
</protein>
<dbReference type="Proteomes" id="UP000269154">
    <property type="component" value="Unassembled WGS sequence"/>
</dbReference>
<name>A0A3N6RAM0_9CYAN</name>
<evidence type="ECO:0008006" key="3">
    <source>
        <dbReference type="Google" id="ProtNLM"/>
    </source>
</evidence>
<evidence type="ECO:0000313" key="2">
    <source>
        <dbReference type="Proteomes" id="UP000269154"/>
    </source>
</evidence>